<dbReference type="InterPro" id="IPR000719">
    <property type="entry name" value="Prot_kinase_dom"/>
</dbReference>
<dbReference type="SUPFAM" id="SSF52402">
    <property type="entry name" value="Adenine nucleotide alpha hydrolases-like"/>
    <property type="match status" value="1"/>
</dbReference>
<sequence>MFLGIFKTFITEEEWQSMEESDILKTEGQGTLQSPISSVVAIAITGNKNSRYVVKWALEKFIPEGETRFMLLHVRPEITAVPTPMGNLIPIAQVREDVADAFRKEVELQASEKLLPYKTMCSRRQVQVGVVQLESNDVINAIAGVVSKCSINKLVIGTSTPGLFSRGRNLSASISETAPTFCTVYAVSKGKLSSVRPSSTENNRFLIDDSSDTSSSSNSSTGLSFSSQTERTDHSSTSPASYSHLYSPSHQPQRYQAKSPVHQALQTLLHKRTNFSENIQSRSSSVDIGEAFQALSIKSNTPLHKRVNLDEVIHPRALPVAIGEAEEDKSCYFSSSGITDLYSRASSFKKAKVDNQSSWSTSQSSTSDAPTDSSSGSQVNINYDLEKLRIELRHIQGMYAIAQTEAIDASRKLNEFQKLRVEEANKLKQINLKEEEAKEMAEQEKLKCEAAKKEADYAMECVEREAEQRRAADSIASREARTKEKLEKSLALPLHHYQEFTWEEIVTASSSFSEDLKIGMGSYGMVYKCYLHHTTAAVKVLHSAEAHRTKQFQQELEVLSKIHHPHLLFLLGACSERGCLVYEYMENGSLEDRLTRKNNTPPLPWFDRVRIAWEVASALVFLHNTKPKPIIHRDLKPANILLDHNMVSKIGDVGLSTMVQSDSSSAMTTYKDTSPVGTLCYIDPEYQRTGLVSTKSDVYAFGMVILQLLSAKRAIALAHMVEMAIEEDNLVELLDKEAGEWPLEETKELAVLALKCTELRRRDRPDLKDEVLPVLERLKEVADRAQHLKCNQPPPPSHFKCPLLKEVIKDPCVAADGYTYDRKAIETWLVDNDNSPVTNLPLPHKHLLPNYTLLSAIKEWKSGKH</sequence>
<dbReference type="EC" id="2.3.2.27" evidence="4"/>
<keyword evidence="12" id="KW-0175">Coiled coil</keyword>
<keyword evidence="8" id="KW-0418">Kinase</keyword>
<evidence type="ECO:0000256" key="7">
    <source>
        <dbReference type="ARBA" id="ARBA00022741"/>
    </source>
</evidence>
<dbReference type="InterPro" id="IPR013083">
    <property type="entry name" value="Znf_RING/FYVE/PHD"/>
</dbReference>
<feature type="compositionally biased region" description="Polar residues" evidence="13">
    <location>
        <begin position="235"/>
        <end position="256"/>
    </location>
</feature>
<evidence type="ECO:0000313" key="16">
    <source>
        <dbReference type="EMBL" id="MCD7450406.1"/>
    </source>
</evidence>
<feature type="region of interest" description="Disordered" evidence="13">
    <location>
        <begin position="193"/>
        <end position="260"/>
    </location>
</feature>
<organism evidence="16 17">
    <name type="scientific">Datura stramonium</name>
    <name type="common">Jimsonweed</name>
    <name type="synonym">Common thornapple</name>
    <dbReference type="NCBI Taxonomy" id="4076"/>
    <lineage>
        <taxon>Eukaryota</taxon>
        <taxon>Viridiplantae</taxon>
        <taxon>Streptophyta</taxon>
        <taxon>Embryophyta</taxon>
        <taxon>Tracheophyta</taxon>
        <taxon>Spermatophyta</taxon>
        <taxon>Magnoliopsida</taxon>
        <taxon>eudicotyledons</taxon>
        <taxon>Gunneridae</taxon>
        <taxon>Pentapetalae</taxon>
        <taxon>asterids</taxon>
        <taxon>lamiids</taxon>
        <taxon>Solanales</taxon>
        <taxon>Solanaceae</taxon>
        <taxon>Solanoideae</taxon>
        <taxon>Datureae</taxon>
        <taxon>Datura</taxon>
    </lineage>
</organism>
<gene>
    <name evidence="16" type="ORF">HAX54_006039</name>
</gene>
<proteinExistence type="predicted"/>
<dbReference type="CDD" id="cd16655">
    <property type="entry name" value="RING-Ubox_WDSUB1-like"/>
    <property type="match status" value="1"/>
</dbReference>
<feature type="coiled-coil region" evidence="12">
    <location>
        <begin position="424"/>
        <end position="454"/>
    </location>
</feature>
<comment type="pathway">
    <text evidence="3">Protein modification; protein ubiquitination.</text>
</comment>
<dbReference type="Pfam" id="PF07714">
    <property type="entry name" value="PK_Tyr_Ser-Thr"/>
    <property type="match status" value="1"/>
</dbReference>
<evidence type="ECO:0000256" key="12">
    <source>
        <dbReference type="SAM" id="Coils"/>
    </source>
</evidence>
<evidence type="ECO:0000256" key="6">
    <source>
        <dbReference type="ARBA" id="ARBA00022679"/>
    </source>
</evidence>
<dbReference type="Gene3D" id="1.10.510.10">
    <property type="entry name" value="Transferase(Phosphotransferase) domain 1"/>
    <property type="match status" value="1"/>
</dbReference>
<evidence type="ECO:0000256" key="13">
    <source>
        <dbReference type="SAM" id="MobiDB-lite"/>
    </source>
</evidence>
<dbReference type="InterPro" id="IPR001245">
    <property type="entry name" value="Ser-Thr/Tyr_kinase_cat_dom"/>
</dbReference>
<evidence type="ECO:0000256" key="4">
    <source>
        <dbReference type="ARBA" id="ARBA00012483"/>
    </source>
</evidence>
<dbReference type="Pfam" id="PF04564">
    <property type="entry name" value="U-box"/>
    <property type="match status" value="1"/>
</dbReference>
<accession>A0ABS8RUB0</accession>
<comment type="catalytic activity">
    <reaction evidence="1">
        <text>S-ubiquitinyl-[E2 ubiquitin-conjugating enzyme]-L-cysteine + [acceptor protein]-L-lysine = [E2 ubiquitin-conjugating enzyme]-L-cysteine + N(6)-ubiquitinyl-[acceptor protein]-L-lysine.</text>
        <dbReference type="EC" id="2.3.2.27"/>
    </reaction>
</comment>
<dbReference type="SMART" id="SM00220">
    <property type="entry name" value="S_TKc"/>
    <property type="match status" value="1"/>
</dbReference>
<evidence type="ECO:0000256" key="8">
    <source>
        <dbReference type="ARBA" id="ARBA00022777"/>
    </source>
</evidence>
<feature type="domain" description="Protein kinase" evidence="14">
    <location>
        <begin position="512"/>
        <end position="775"/>
    </location>
</feature>
<evidence type="ECO:0000256" key="5">
    <source>
        <dbReference type="ARBA" id="ARBA00022527"/>
    </source>
</evidence>
<dbReference type="SUPFAM" id="SSF56112">
    <property type="entry name" value="Protein kinase-like (PK-like)"/>
    <property type="match status" value="1"/>
</dbReference>
<evidence type="ECO:0000256" key="3">
    <source>
        <dbReference type="ARBA" id="ARBA00004906"/>
    </source>
</evidence>
<feature type="compositionally biased region" description="Low complexity" evidence="13">
    <location>
        <begin position="354"/>
        <end position="378"/>
    </location>
</feature>
<reference evidence="16 17" key="1">
    <citation type="journal article" date="2021" name="BMC Genomics">
        <title>Datura genome reveals duplications of psychoactive alkaloid biosynthetic genes and high mutation rate following tissue culture.</title>
        <authorList>
            <person name="Rajewski A."/>
            <person name="Carter-House D."/>
            <person name="Stajich J."/>
            <person name="Litt A."/>
        </authorList>
    </citation>
    <scope>NUCLEOTIDE SEQUENCE [LARGE SCALE GENOMIC DNA]</scope>
    <source>
        <strain evidence="16">AR-01</strain>
    </source>
</reference>
<comment type="function">
    <text evidence="2">Functions as an E3 ubiquitin ligase.</text>
</comment>
<dbReference type="Gene3D" id="3.30.200.20">
    <property type="entry name" value="Phosphorylase Kinase, domain 1"/>
    <property type="match status" value="1"/>
</dbReference>
<keyword evidence="5" id="KW-0723">Serine/threonine-protein kinase</keyword>
<feature type="domain" description="U-box" evidence="15">
    <location>
        <begin position="794"/>
        <end position="865"/>
    </location>
</feature>
<evidence type="ECO:0000313" key="17">
    <source>
        <dbReference type="Proteomes" id="UP000823775"/>
    </source>
</evidence>
<keyword evidence="9" id="KW-0833">Ubl conjugation pathway</keyword>
<comment type="caution">
    <text evidence="16">The sequence shown here is derived from an EMBL/GenBank/DDBJ whole genome shotgun (WGS) entry which is preliminary data.</text>
</comment>
<keyword evidence="17" id="KW-1185">Reference proteome</keyword>
<dbReference type="InterPro" id="IPR011009">
    <property type="entry name" value="Kinase-like_dom_sf"/>
</dbReference>
<dbReference type="InterPro" id="IPR051348">
    <property type="entry name" value="U-box_ubiquitin_ligases"/>
</dbReference>
<dbReference type="PANTHER" id="PTHR45647">
    <property type="entry name" value="OS02G0152300 PROTEIN"/>
    <property type="match status" value="1"/>
</dbReference>
<dbReference type="CDD" id="cd01989">
    <property type="entry name" value="USP_STK_Ubox_N"/>
    <property type="match status" value="1"/>
</dbReference>
<evidence type="ECO:0000256" key="2">
    <source>
        <dbReference type="ARBA" id="ARBA00003861"/>
    </source>
</evidence>
<protein>
    <recommendedName>
        <fullName evidence="4">RING-type E3 ubiquitin transferase</fullName>
        <ecNumber evidence="4">2.3.2.27</ecNumber>
    </recommendedName>
</protein>
<dbReference type="SUPFAM" id="SSF57850">
    <property type="entry name" value="RING/U-box"/>
    <property type="match status" value="1"/>
</dbReference>
<dbReference type="InterPro" id="IPR017441">
    <property type="entry name" value="Protein_kinase_ATP_BS"/>
</dbReference>
<dbReference type="PROSITE" id="PS00108">
    <property type="entry name" value="PROTEIN_KINASE_ST"/>
    <property type="match status" value="1"/>
</dbReference>
<dbReference type="Proteomes" id="UP000823775">
    <property type="component" value="Unassembled WGS sequence"/>
</dbReference>
<dbReference type="SMART" id="SM00504">
    <property type="entry name" value="Ubox"/>
    <property type="match status" value="1"/>
</dbReference>
<dbReference type="EMBL" id="JACEIK010000130">
    <property type="protein sequence ID" value="MCD7450406.1"/>
    <property type="molecule type" value="Genomic_DNA"/>
</dbReference>
<keyword evidence="7 11" id="KW-0547">Nucleotide-binding</keyword>
<feature type="compositionally biased region" description="Low complexity" evidence="13">
    <location>
        <begin position="212"/>
        <end position="229"/>
    </location>
</feature>
<evidence type="ECO:0000256" key="9">
    <source>
        <dbReference type="ARBA" id="ARBA00022786"/>
    </source>
</evidence>
<feature type="binding site" evidence="11">
    <location>
        <position position="539"/>
    </location>
    <ligand>
        <name>ATP</name>
        <dbReference type="ChEBI" id="CHEBI:30616"/>
    </ligand>
</feature>
<dbReference type="Gene3D" id="3.30.40.10">
    <property type="entry name" value="Zinc/RING finger domain, C3HC4 (zinc finger)"/>
    <property type="match status" value="1"/>
</dbReference>
<dbReference type="InterPro" id="IPR003613">
    <property type="entry name" value="Ubox_domain"/>
</dbReference>
<dbReference type="InterPro" id="IPR014729">
    <property type="entry name" value="Rossmann-like_a/b/a_fold"/>
</dbReference>
<dbReference type="InterPro" id="IPR008271">
    <property type="entry name" value="Ser/Thr_kinase_AS"/>
</dbReference>
<keyword evidence="6" id="KW-0808">Transferase</keyword>
<evidence type="ECO:0000256" key="10">
    <source>
        <dbReference type="ARBA" id="ARBA00022840"/>
    </source>
</evidence>
<keyword evidence="10 11" id="KW-0067">ATP-binding</keyword>
<evidence type="ECO:0000259" key="15">
    <source>
        <dbReference type="PROSITE" id="PS51698"/>
    </source>
</evidence>
<dbReference type="PROSITE" id="PS51698">
    <property type="entry name" value="U_BOX"/>
    <property type="match status" value="1"/>
</dbReference>
<evidence type="ECO:0000259" key="14">
    <source>
        <dbReference type="PROSITE" id="PS50011"/>
    </source>
</evidence>
<evidence type="ECO:0000256" key="11">
    <source>
        <dbReference type="PROSITE-ProRule" id="PRU10141"/>
    </source>
</evidence>
<feature type="region of interest" description="Disordered" evidence="13">
    <location>
        <begin position="353"/>
        <end position="378"/>
    </location>
</feature>
<dbReference type="Gene3D" id="3.40.50.620">
    <property type="entry name" value="HUPs"/>
    <property type="match status" value="1"/>
</dbReference>
<dbReference type="CDD" id="cd14066">
    <property type="entry name" value="STKc_IRAK"/>
    <property type="match status" value="1"/>
</dbReference>
<dbReference type="PROSITE" id="PS00107">
    <property type="entry name" value="PROTEIN_KINASE_ATP"/>
    <property type="match status" value="1"/>
</dbReference>
<name>A0ABS8RUB0_DATST</name>
<dbReference type="PROSITE" id="PS50011">
    <property type="entry name" value="PROTEIN_KINASE_DOM"/>
    <property type="match status" value="1"/>
</dbReference>
<evidence type="ECO:0000256" key="1">
    <source>
        <dbReference type="ARBA" id="ARBA00000900"/>
    </source>
</evidence>
<dbReference type="PANTHER" id="PTHR45647:SF15">
    <property type="entry name" value="U-BOX DOMAIN-CONTAINING PROTEIN 35"/>
    <property type="match status" value="1"/>
</dbReference>